<organism evidence="1 2">
    <name type="scientific">Nitrosomonas ureae</name>
    <dbReference type="NCBI Taxonomy" id="44577"/>
    <lineage>
        <taxon>Bacteria</taxon>
        <taxon>Pseudomonadati</taxon>
        <taxon>Pseudomonadota</taxon>
        <taxon>Betaproteobacteria</taxon>
        <taxon>Nitrosomonadales</taxon>
        <taxon>Nitrosomonadaceae</taxon>
        <taxon>Nitrosomonas</taxon>
    </lineage>
</organism>
<accession>A0A1H5WTQ7</accession>
<reference evidence="1 2" key="1">
    <citation type="submission" date="2016-10" db="EMBL/GenBank/DDBJ databases">
        <authorList>
            <person name="de Groot N.N."/>
        </authorList>
    </citation>
    <scope>NUCLEOTIDE SEQUENCE [LARGE SCALE GENOMIC DNA]</scope>
    <source>
        <strain evidence="1 2">Nm13</strain>
    </source>
</reference>
<dbReference type="AlphaFoldDB" id="A0A1H5WTQ7"/>
<protein>
    <submittedName>
        <fullName evidence="1">Uncharacterized protein</fullName>
    </submittedName>
</protein>
<gene>
    <name evidence="1" type="ORF">SAMN05216334_12110</name>
</gene>
<dbReference type="Proteomes" id="UP000236753">
    <property type="component" value="Unassembled WGS sequence"/>
</dbReference>
<proteinExistence type="predicted"/>
<dbReference type="EMBL" id="FNUX01000021">
    <property type="protein sequence ID" value="SEG02685.1"/>
    <property type="molecule type" value="Genomic_DNA"/>
</dbReference>
<name>A0A1H5WTQ7_9PROT</name>
<sequence length="51" mass="6201">MNKVEDERLEKTTRHTISELLQDYDNSYVLFPDLIFSRFWFMDTDCMDAGY</sequence>
<evidence type="ECO:0000313" key="1">
    <source>
        <dbReference type="EMBL" id="SEG02685.1"/>
    </source>
</evidence>
<evidence type="ECO:0000313" key="2">
    <source>
        <dbReference type="Proteomes" id="UP000236753"/>
    </source>
</evidence>